<evidence type="ECO:0000313" key="2">
    <source>
        <dbReference type="EMBL" id="QGN66650.1"/>
    </source>
</evidence>
<dbReference type="GeneID" id="42905972"/>
<dbReference type="EMBL" id="MK527108">
    <property type="protein sequence ID" value="QGN66650.1"/>
    <property type="molecule type" value="Genomic_DNA"/>
</dbReference>
<dbReference type="AlphaFoldDB" id="A0A650AF51"/>
<accession>A0A650AF51</accession>
<proteinExistence type="predicted"/>
<evidence type="ECO:0000256" key="1">
    <source>
        <dbReference type="SAM" id="MobiDB-lite"/>
    </source>
</evidence>
<gene>
    <name evidence="2" type="primary">orf137</name>
</gene>
<sequence>MAFQWLHDNNGVACRAGSRTFGSSQGALPPPHHHHHPRRWGGGKRVTLTPQNWTKHKIPCPLGKKIPLHAGCLCLWGRQKKKTLHAAWPPAGSGKGHAYPKDVQPNGSLALPSVGTQKRVLFATRSVGYRIFIDRAS</sequence>
<name>A0A650AF51_9PEZI</name>
<feature type="region of interest" description="Disordered" evidence="1">
    <location>
        <begin position="17"/>
        <end position="45"/>
    </location>
</feature>
<protein>
    <submittedName>
        <fullName evidence="2">Uncharacterized protein</fullName>
    </submittedName>
</protein>
<reference evidence="2" key="1">
    <citation type="submission" date="2019-02" db="EMBL/GenBank/DDBJ databases">
        <title>The largest mitochondrial genome of Morchella importuna (272.2 kb) among fungi reservoir of numerous mitochondrial ORFs, repeatitive sequences and nuclear genome horizontal transfer.</title>
        <authorList>
            <person name="Liu W."/>
            <person name="Bian Y."/>
        </authorList>
    </citation>
    <scope>NUCLEOTIDE SEQUENCE</scope>
</reference>
<dbReference type="RefSeq" id="YP_009722248.1">
    <property type="nucleotide sequence ID" value="NC_045397.1"/>
</dbReference>
<geneLocation type="mitochondrion" evidence="2"/>
<feature type="compositionally biased region" description="Basic residues" evidence="1">
    <location>
        <begin position="31"/>
        <end position="42"/>
    </location>
</feature>
<keyword evidence="2" id="KW-0496">Mitochondrion</keyword>
<organism evidence="2">
    <name type="scientific">Morchella importuna</name>
    <dbReference type="NCBI Taxonomy" id="1174673"/>
    <lineage>
        <taxon>Eukaryota</taxon>
        <taxon>Fungi</taxon>
        <taxon>Dikarya</taxon>
        <taxon>Ascomycota</taxon>
        <taxon>Pezizomycotina</taxon>
        <taxon>Pezizomycetes</taxon>
        <taxon>Pezizales</taxon>
        <taxon>Morchellaceae</taxon>
        <taxon>Morchella</taxon>
    </lineage>
</organism>